<proteinExistence type="predicted"/>
<feature type="non-terminal residue" evidence="1">
    <location>
        <position position="132"/>
    </location>
</feature>
<evidence type="ECO:0000313" key="2">
    <source>
        <dbReference type="Proteomes" id="UP001642464"/>
    </source>
</evidence>
<accession>A0ABP0RI79</accession>
<dbReference type="EMBL" id="CAXAMM010041601">
    <property type="protein sequence ID" value="CAK9100289.1"/>
    <property type="molecule type" value="Genomic_DNA"/>
</dbReference>
<comment type="caution">
    <text evidence="1">The sequence shown here is derived from an EMBL/GenBank/DDBJ whole genome shotgun (WGS) entry which is preliminary data.</text>
</comment>
<gene>
    <name evidence="1" type="ORF">SCF082_LOCUS46942</name>
</gene>
<feature type="non-terminal residue" evidence="1">
    <location>
        <position position="1"/>
    </location>
</feature>
<protein>
    <submittedName>
        <fullName evidence="1">Uncharacterized protein</fullName>
    </submittedName>
</protein>
<sequence>PKNAQLHLCIPFADGAKIKAEIVCSESGFQDFVGNAAERATVRWLTEVEKEKDIEARVRQQTKKRVNNILSNAEFAQKLVNDYPAGGKHAKKRRLLAQAMEVVTCGNLAHDAVHGNRVDGVGGGDPPMAVAL</sequence>
<keyword evidence="2" id="KW-1185">Reference proteome</keyword>
<dbReference type="Proteomes" id="UP001642464">
    <property type="component" value="Unassembled WGS sequence"/>
</dbReference>
<evidence type="ECO:0000313" key="1">
    <source>
        <dbReference type="EMBL" id="CAK9100289.1"/>
    </source>
</evidence>
<reference evidence="1 2" key="1">
    <citation type="submission" date="2024-02" db="EMBL/GenBank/DDBJ databases">
        <authorList>
            <person name="Chen Y."/>
            <person name="Shah S."/>
            <person name="Dougan E. K."/>
            <person name="Thang M."/>
            <person name="Chan C."/>
        </authorList>
    </citation>
    <scope>NUCLEOTIDE SEQUENCE [LARGE SCALE GENOMIC DNA]</scope>
</reference>
<name>A0ABP0RI79_9DINO</name>
<organism evidence="1 2">
    <name type="scientific">Durusdinium trenchii</name>
    <dbReference type="NCBI Taxonomy" id="1381693"/>
    <lineage>
        <taxon>Eukaryota</taxon>
        <taxon>Sar</taxon>
        <taxon>Alveolata</taxon>
        <taxon>Dinophyceae</taxon>
        <taxon>Suessiales</taxon>
        <taxon>Symbiodiniaceae</taxon>
        <taxon>Durusdinium</taxon>
    </lineage>
</organism>